<protein>
    <submittedName>
        <fullName evidence="2">Uncharacterized protein</fullName>
    </submittedName>
</protein>
<dbReference type="EMBL" id="ML992694">
    <property type="protein sequence ID" value="KAF2208359.1"/>
    <property type="molecule type" value="Genomic_DNA"/>
</dbReference>
<reference evidence="2" key="1">
    <citation type="journal article" date="2020" name="Stud. Mycol.">
        <title>101 Dothideomycetes genomes: a test case for predicting lifestyles and emergence of pathogens.</title>
        <authorList>
            <person name="Haridas S."/>
            <person name="Albert R."/>
            <person name="Binder M."/>
            <person name="Bloem J."/>
            <person name="Labutti K."/>
            <person name="Salamov A."/>
            <person name="Andreopoulos B."/>
            <person name="Baker S."/>
            <person name="Barry K."/>
            <person name="Bills G."/>
            <person name="Bluhm B."/>
            <person name="Cannon C."/>
            <person name="Castanera R."/>
            <person name="Culley D."/>
            <person name="Daum C."/>
            <person name="Ezra D."/>
            <person name="Gonzalez J."/>
            <person name="Henrissat B."/>
            <person name="Kuo A."/>
            <person name="Liang C."/>
            <person name="Lipzen A."/>
            <person name="Lutzoni F."/>
            <person name="Magnuson J."/>
            <person name="Mondo S."/>
            <person name="Nolan M."/>
            <person name="Ohm R."/>
            <person name="Pangilinan J."/>
            <person name="Park H.-J."/>
            <person name="Ramirez L."/>
            <person name="Alfaro M."/>
            <person name="Sun H."/>
            <person name="Tritt A."/>
            <person name="Yoshinaga Y."/>
            <person name="Zwiers L.-H."/>
            <person name="Turgeon B."/>
            <person name="Goodwin S."/>
            <person name="Spatafora J."/>
            <person name="Crous P."/>
            <person name="Grigoriev I."/>
        </authorList>
    </citation>
    <scope>NUCLEOTIDE SEQUENCE</scope>
    <source>
        <strain evidence="2">SCOH1-5</strain>
    </source>
</reference>
<evidence type="ECO:0000256" key="1">
    <source>
        <dbReference type="SAM" id="SignalP"/>
    </source>
</evidence>
<dbReference type="Proteomes" id="UP000799539">
    <property type="component" value="Unassembled WGS sequence"/>
</dbReference>
<accession>A0A6A6F5B8</accession>
<evidence type="ECO:0000313" key="3">
    <source>
        <dbReference type="Proteomes" id="UP000799539"/>
    </source>
</evidence>
<feature type="signal peptide" evidence="1">
    <location>
        <begin position="1"/>
        <end position="19"/>
    </location>
</feature>
<name>A0A6A6F5B8_9PEZI</name>
<organism evidence="2 3">
    <name type="scientific">Cercospora zeae-maydis SCOH1-5</name>
    <dbReference type="NCBI Taxonomy" id="717836"/>
    <lineage>
        <taxon>Eukaryota</taxon>
        <taxon>Fungi</taxon>
        <taxon>Dikarya</taxon>
        <taxon>Ascomycota</taxon>
        <taxon>Pezizomycotina</taxon>
        <taxon>Dothideomycetes</taxon>
        <taxon>Dothideomycetidae</taxon>
        <taxon>Mycosphaerellales</taxon>
        <taxon>Mycosphaerellaceae</taxon>
        <taxon>Cercospora</taxon>
    </lineage>
</organism>
<gene>
    <name evidence="2" type="ORF">CERZMDRAFT_87749</name>
</gene>
<dbReference type="AlphaFoldDB" id="A0A6A6F5B8"/>
<evidence type="ECO:0000313" key="2">
    <source>
        <dbReference type="EMBL" id="KAF2208359.1"/>
    </source>
</evidence>
<proteinExistence type="predicted"/>
<keyword evidence="3" id="KW-1185">Reference proteome</keyword>
<sequence>MLTNLISLLLSTAAASTLCFLLDRSLYGQRAQSPGADIGHHETSRAKNDMEVYHVPDVLSSKNVEPQAFRSAYALQRGLKEIEGIAVYRFLPLCSPSDAETKRLRSAYNP</sequence>
<feature type="chain" id="PRO_5025457608" evidence="1">
    <location>
        <begin position="20"/>
        <end position="110"/>
    </location>
</feature>
<keyword evidence="1" id="KW-0732">Signal</keyword>